<accession>A0A645EWG1</accession>
<sequence length="203" mass="21276">MFGAIGFVIIPSTLASFIPHSTILALLKAKLDISFVSIFAALLAIFFKVGSEKEALKQVPWNTIILISGISMLISVAVEAGSIDLLAHWFSTRTSTASAPIILSLVAGTMSFFASTLGVVMPTLYPIVEGVANATGLAPTTLFSIITISGSFVGISPFSSGGALTLTGVTDEETRDKLFKQLLIIPFVSLALAIVLLLCGVIR</sequence>
<comment type="subcellular location">
    <subcellularLocation>
        <location evidence="1">Membrane</location>
        <topology evidence="1">Multi-pass membrane protein</topology>
    </subcellularLocation>
</comment>
<feature type="transmembrane region" description="Helical" evidence="6">
    <location>
        <begin position="61"/>
        <end position="81"/>
    </location>
</feature>
<reference evidence="8" key="1">
    <citation type="submission" date="2019-08" db="EMBL/GenBank/DDBJ databases">
        <authorList>
            <person name="Kucharzyk K."/>
            <person name="Murdoch R.W."/>
            <person name="Higgins S."/>
            <person name="Loffler F."/>
        </authorList>
    </citation>
    <scope>NUCLEOTIDE SEQUENCE</scope>
</reference>
<feature type="transmembrane region" description="Helical" evidence="6">
    <location>
        <begin position="137"/>
        <end position="158"/>
    </location>
</feature>
<feature type="transmembrane region" description="Helical" evidence="6">
    <location>
        <begin position="31"/>
        <end position="49"/>
    </location>
</feature>
<dbReference type="GO" id="GO:0016020">
    <property type="term" value="C:membrane"/>
    <property type="evidence" value="ECO:0007669"/>
    <property type="project" value="UniProtKB-SubCell"/>
</dbReference>
<evidence type="ECO:0000259" key="7">
    <source>
        <dbReference type="Pfam" id="PF03600"/>
    </source>
</evidence>
<dbReference type="InterPro" id="IPR004680">
    <property type="entry name" value="Cit_transptr-like_dom"/>
</dbReference>
<evidence type="ECO:0000256" key="4">
    <source>
        <dbReference type="ARBA" id="ARBA00022989"/>
    </source>
</evidence>
<evidence type="ECO:0000256" key="6">
    <source>
        <dbReference type="SAM" id="Phobius"/>
    </source>
</evidence>
<evidence type="ECO:0000256" key="2">
    <source>
        <dbReference type="ARBA" id="ARBA00022448"/>
    </source>
</evidence>
<keyword evidence="4 6" id="KW-1133">Transmembrane helix</keyword>
<evidence type="ECO:0000256" key="3">
    <source>
        <dbReference type="ARBA" id="ARBA00022692"/>
    </source>
</evidence>
<proteinExistence type="predicted"/>
<gene>
    <name evidence="8" type="ORF">SDC9_153634</name>
</gene>
<evidence type="ECO:0000256" key="5">
    <source>
        <dbReference type="ARBA" id="ARBA00023136"/>
    </source>
</evidence>
<feature type="domain" description="Citrate transporter-like" evidence="7">
    <location>
        <begin position="25"/>
        <end position="198"/>
    </location>
</feature>
<protein>
    <recommendedName>
        <fullName evidence="7">Citrate transporter-like domain-containing protein</fullName>
    </recommendedName>
</protein>
<evidence type="ECO:0000313" key="8">
    <source>
        <dbReference type="EMBL" id="MPN06378.1"/>
    </source>
</evidence>
<keyword evidence="5 6" id="KW-0472">Membrane</keyword>
<dbReference type="Pfam" id="PF03600">
    <property type="entry name" value="CitMHS"/>
    <property type="match status" value="1"/>
</dbReference>
<organism evidence="8">
    <name type="scientific">bioreactor metagenome</name>
    <dbReference type="NCBI Taxonomy" id="1076179"/>
    <lineage>
        <taxon>unclassified sequences</taxon>
        <taxon>metagenomes</taxon>
        <taxon>ecological metagenomes</taxon>
    </lineage>
</organism>
<feature type="transmembrane region" description="Helical" evidence="6">
    <location>
        <begin position="101"/>
        <end position="125"/>
    </location>
</feature>
<feature type="transmembrane region" description="Helical" evidence="6">
    <location>
        <begin position="178"/>
        <end position="202"/>
    </location>
</feature>
<evidence type="ECO:0000256" key="1">
    <source>
        <dbReference type="ARBA" id="ARBA00004141"/>
    </source>
</evidence>
<comment type="caution">
    <text evidence="8">The sequence shown here is derived from an EMBL/GenBank/DDBJ whole genome shotgun (WGS) entry which is preliminary data.</text>
</comment>
<dbReference type="AlphaFoldDB" id="A0A645EWG1"/>
<name>A0A645EWG1_9ZZZZ</name>
<keyword evidence="3 6" id="KW-0812">Transmembrane</keyword>
<keyword evidence="2" id="KW-0813">Transport</keyword>
<dbReference type="GO" id="GO:0055085">
    <property type="term" value="P:transmembrane transport"/>
    <property type="evidence" value="ECO:0007669"/>
    <property type="project" value="InterPro"/>
</dbReference>
<dbReference type="EMBL" id="VSSQ01052282">
    <property type="protein sequence ID" value="MPN06378.1"/>
    <property type="molecule type" value="Genomic_DNA"/>
</dbReference>